<organism evidence="3 4">
    <name type="scientific">Sphingomonas changnyeongensis</name>
    <dbReference type="NCBI Taxonomy" id="2698679"/>
    <lineage>
        <taxon>Bacteria</taxon>
        <taxon>Pseudomonadati</taxon>
        <taxon>Pseudomonadota</taxon>
        <taxon>Alphaproteobacteria</taxon>
        <taxon>Sphingomonadales</taxon>
        <taxon>Sphingomonadaceae</taxon>
        <taxon>Sphingomonas</taxon>
    </lineage>
</organism>
<gene>
    <name evidence="3" type="ORF">GVO57_13535</name>
</gene>
<evidence type="ECO:0000259" key="2">
    <source>
        <dbReference type="Pfam" id="PF03432"/>
    </source>
</evidence>
<proteinExistence type="predicted"/>
<feature type="domain" description="MobA/VirD2-like nuclease" evidence="2">
    <location>
        <begin position="25"/>
        <end position="125"/>
    </location>
</feature>
<dbReference type="EMBL" id="CP047895">
    <property type="protein sequence ID" value="QHL91633.1"/>
    <property type="molecule type" value="Genomic_DNA"/>
</dbReference>
<keyword evidence="4" id="KW-1185">Reference proteome</keyword>
<evidence type="ECO:0000313" key="4">
    <source>
        <dbReference type="Proteomes" id="UP000464468"/>
    </source>
</evidence>
<dbReference type="Pfam" id="PF03432">
    <property type="entry name" value="Relaxase"/>
    <property type="match status" value="1"/>
</dbReference>
<dbReference type="Proteomes" id="UP000464468">
    <property type="component" value="Chromosome"/>
</dbReference>
<feature type="region of interest" description="Disordered" evidence="1">
    <location>
        <begin position="431"/>
        <end position="458"/>
    </location>
</feature>
<evidence type="ECO:0000313" key="3">
    <source>
        <dbReference type="EMBL" id="QHL91633.1"/>
    </source>
</evidence>
<dbReference type="RefSeq" id="WP_160593669.1">
    <property type="nucleotide sequence ID" value="NZ_CP047895.1"/>
</dbReference>
<evidence type="ECO:0000256" key="1">
    <source>
        <dbReference type="SAM" id="MobiDB-lite"/>
    </source>
</evidence>
<dbReference type="InterPro" id="IPR005094">
    <property type="entry name" value="Endonuclease_MobA/VirD2"/>
</dbReference>
<sequence>MIPNITRGANFAGLVDYLVDNRDHELLDLDGVSSIDAAAGEMAAIASLSARVRSPLMHLSLSAAHEDGQLSRDEWMLAVDKVGRELCLAGHPRVVVRHRDKQHDHVHVFWCTVDPDTGKTPPKRWFLRKGARTTGFGAHPIPEDRVRDVPERERARRTYDFRALMRVQALCRRLEDELGLRRLMTPQEAARHRALRGPAPVRAPAERRQQRIGSVALLDRADDIRAALDQPNWPAKRRVLAGLGLDLEPVFRDTKAGPELRGLVIVDVWDRGNRIRASDLDRADRRYGLRQIEARHGPGVERLMDWWPKRAAEVPARPDVKDAALRAQYRQMLAEHRVDALHRAAERKALRARQKLELDRARNALNRERKARAQALPVHERRAFYSRFKLERAEALGAIISRHRSEARPLARVAKPSWDAFLATVRPDLARPKPRPVAAPVRRRAPVSQAQERPRAIQPPVPSVAVARVRSQPVRAAPVADQHVERVRSMRAEVDPEAARKARAEQEAEAARKAQAEAQAKARAEAEAQAKLLQLQMAWAHRNQRGR</sequence>
<protein>
    <submittedName>
        <fullName evidence="3">Relaxase/mobilization nuclease domain-containing protein</fullName>
    </submittedName>
</protein>
<dbReference type="AlphaFoldDB" id="A0A7Z2S6L2"/>
<accession>A0A7Z2S6L2</accession>
<dbReference type="KEGG" id="schy:GVO57_13535"/>
<feature type="region of interest" description="Disordered" evidence="1">
    <location>
        <begin position="493"/>
        <end position="526"/>
    </location>
</feature>
<feature type="region of interest" description="Disordered" evidence="1">
    <location>
        <begin position="189"/>
        <end position="208"/>
    </location>
</feature>
<reference evidence="3 4" key="1">
    <citation type="submission" date="2020-01" db="EMBL/GenBank/DDBJ databases">
        <title>Sphingomonas sp. C33 whole genome sequece.</title>
        <authorList>
            <person name="Park C."/>
        </authorList>
    </citation>
    <scope>NUCLEOTIDE SEQUENCE [LARGE SCALE GENOMIC DNA]</scope>
    <source>
        <strain evidence="3 4">C33</strain>
    </source>
</reference>
<name>A0A7Z2S6L2_9SPHN</name>